<feature type="transmembrane region" description="Helical" evidence="7">
    <location>
        <begin position="427"/>
        <end position="449"/>
    </location>
</feature>
<gene>
    <name evidence="9" type="ORF">KAF25_006111</name>
</gene>
<dbReference type="Pfam" id="PF07690">
    <property type="entry name" value="MFS_1"/>
    <property type="match status" value="1"/>
</dbReference>
<feature type="transmembrane region" description="Helical" evidence="7">
    <location>
        <begin position="143"/>
        <end position="161"/>
    </location>
</feature>
<dbReference type="GO" id="GO:0022857">
    <property type="term" value="F:transmembrane transporter activity"/>
    <property type="evidence" value="ECO:0007669"/>
    <property type="project" value="InterPro"/>
</dbReference>
<evidence type="ECO:0000256" key="1">
    <source>
        <dbReference type="ARBA" id="ARBA00004141"/>
    </source>
</evidence>
<evidence type="ECO:0000256" key="4">
    <source>
        <dbReference type="ARBA" id="ARBA00022989"/>
    </source>
</evidence>
<dbReference type="InterPro" id="IPR020846">
    <property type="entry name" value="MFS_dom"/>
</dbReference>
<evidence type="ECO:0000256" key="2">
    <source>
        <dbReference type="ARBA" id="ARBA00022448"/>
    </source>
</evidence>
<dbReference type="SUPFAM" id="SSF103473">
    <property type="entry name" value="MFS general substrate transporter"/>
    <property type="match status" value="1"/>
</dbReference>
<feature type="transmembrane region" description="Helical" evidence="7">
    <location>
        <begin position="495"/>
        <end position="516"/>
    </location>
</feature>
<dbReference type="PROSITE" id="PS50850">
    <property type="entry name" value="MFS"/>
    <property type="match status" value="1"/>
</dbReference>
<evidence type="ECO:0000256" key="6">
    <source>
        <dbReference type="ARBA" id="ARBA00023180"/>
    </source>
</evidence>
<keyword evidence="5 7" id="KW-0472">Membrane</keyword>
<evidence type="ECO:0000256" key="3">
    <source>
        <dbReference type="ARBA" id="ARBA00022692"/>
    </source>
</evidence>
<feature type="transmembrane region" description="Helical" evidence="7">
    <location>
        <begin position="461"/>
        <end position="483"/>
    </location>
</feature>
<comment type="caution">
    <text evidence="9">The sequence shown here is derived from an EMBL/GenBank/DDBJ whole genome shotgun (WGS) entry which is preliminary data.</text>
</comment>
<keyword evidence="6" id="KW-0325">Glycoprotein</keyword>
<keyword evidence="10" id="KW-1185">Reference proteome</keyword>
<dbReference type="PANTHER" id="PTHR43791">
    <property type="entry name" value="PERMEASE-RELATED"/>
    <property type="match status" value="1"/>
</dbReference>
<evidence type="ECO:0000256" key="5">
    <source>
        <dbReference type="ARBA" id="ARBA00023136"/>
    </source>
</evidence>
<evidence type="ECO:0000259" key="8">
    <source>
        <dbReference type="PROSITE" id="PS50850"/>
    </source>
</evidence>
<dbReference type="AlphaFoldDB" id="A0A9P7H2Y7"/>
<name>A0A9P7H2Y7_9HYPO</name>
<feature type="transmembrane region" description="Helical" evidence="7">
    <location>
        <begin position="339"/>
        <end position="366"/>
    </location>
</feature>
<keyword evidence="3 7" id="KW-0812">Transmembrane</keyword>
<feature type="transmembrane region" description="Helical" evidence="7">
    <location>
        <begin position="402"/>
        <end position="421"/>
    </location>
</feature>
<feature type="transmembrane region" description="Helical" evidence="7">
    <location>
        <begin position="265"/>
        <end position="287"/>
    </location>
</feature>
<feature type="transmembrane region" description="Helical" evidence="7">
    <location>
        <begin position="372"/>
        <end position="390"/>
    </location>
</feature>
<dbReference type="InterPro" id="IPR011701">
    <property type="entry name" value="MFS"/>
</dbReference>
<sequence length="539" mass="59184">MCICIGITRQKPAVSPPPADLDIPPTNTINRISIASRSSLPINRRMSTMEKVPIPVPFPPPAAVDDVDSTLGKDDGVPVHYGTAMSPLEKQLLWKQDMRIIPLSAAIYFLSFLDRTNIGNAMILNSSTNNDMQRETNMSDHQFIISLMVFLVSYAVFEVPSNMLLKKLRPSRWLAFLMFCWGAMTILTAATKNFGSVVAVRFLLGTFEAGLFPGLVFYLTFWYKHDERSVRVAFILASATLAGAFGGAIAYGIGHMNGTAGLSGWRWLFIIEGIPSCLAAFLVLFFLPDYPERAKWLSEAEKDMAIHRLYYEGSKESHPTMNWTEAKETLMDWRLYAHYAIYFASGPAFASLSLFAPSITVGLGYFDLKAQLMTVPPWAIAYVCQVLVAWSADHFNARGVHTAMAATVGAVGFIISAALPADQYAGRYGGLIMATAGSFACMPPMLGWLSSNVFTTASTGLAIALNVSLGGGIGQIPGVWIYQTSERQGGFTTGHWVNAALLLFVAVVALGLRLFYGWKNRQLKTYAELNGVPYRCYKL</sequence>
<accession>A0A9P7H2Y7</accession>
<feature type="transmembrane region" description="Helical" evidence="7">
    <location>
        <begin position="173"/>
        <end position="190"/>
    </location>
</feature>
<evidence type="ECO:0000313" key="9">
    <source>
        <dbReference type="EMBL" id="KAG5657547.1"/>
    </source>
</evidence>
<dbReference type="Gene3D" id="1.20.1250.20">
    <property type="entry name" value="MFS general substrate transporter like domains"/>
    <property type="match status" value="1"/>
</dbReference>
<evidence type="ECO:0000313" key="10">
    <source>
        <dbReference type="Proteomes" id="UP000782241"/>
    </source>
</evidence>
<organism evidence="9 10">
    <name type="scientific">Fusarium avenaceum</name>
    <dbReference type="NCBI Taxonomy" id="40199"/>
    <lineage>
        <taxon>Eukaryota</taxon>
        <taxon>Fungi</taxon>
        <taxon>Dikarya</taxon>
        <taxon>Ascomycota</taxon>
        <taxon>Pezizomycotina</taxon>
        <taxon>Sordariomycetes</taxon>
        <taxon>Hypocreomycetidae</taxon>
        <taxon>Hypocreales</taxon>
        <taxon>Nectriaceae</taxon>
        <taxon>Fusarium</taxon>
        <taxon>Fusarium tricinctum species complex</taxon>
    </lineage>
</organism>
<feature type="domain" description="Major facilitator superfamily (MFS) profile" evidence="8">
    <location>
        <begin position="100"/>
        <end position="523"/>
    </location>
</feature>
<evidence type="ECO:0000256" key="7">
    <source>
        <dbReference type="SAM" id="Phobius"/>
    </source>
</evidence>
<keyword evidence="2" id="KW-0813">Transport</keyword>
<dbReference type="FunFam" id="1.20.1250.20:FF:000057">
    <property type="entry name" value="MFS general substrate transporter"/>
    <property type="match status" value="1"/>
</dbReference>
<feature type="transmembrane region" description="Helical" evidence="7">
    <location>
        <begin position="202"/>
        <end position="221"/>
    </location>
</feature>
<feature type="transmembrane region" description="Helical" evidence="7">
    <location>
        <begin position="100"/>
        <end position="123"/>
    </location>
</feature>
<dbReference type="FunFam" id="1.20.1250.20:FF:000013">
    <property type="entry name" value="MFS general substrate transporter"/>
    <property type="match status" value="1"/>
</dbReference>
<protein>
    <recommendedName>
        <fullName evidence="8">Major facilitator superfamily (MFS) profile domain-containing protein</fullName>
    </recommendedName>
</protein>
<dbReference type="GO" id="GO:0016020">
    <property type="term" value="C:membrane"/>
    <property type="evidence" value="ECO:0007669"/>
    <property type="project" value="UniProtKB-SubCell"/>
</dbReference>
<feature type="transmembrane region" description="Helical" evidence="7">
    <location>
        <begin position="233"/>
        <end position="253"/>
    </location>
</feature>
<dbReference type="InterPro" id="IPR036259">
    <property type="entry name" value="MFS_trans_sf"/>
</dbReference>
<proteinExistence type="predicted"/>
<dbReference type="EMBL" id="JAGPUO010000017">
    <property type="protein sequence ID" value="KAG5657547.1"/>
    <property type="molecule type" value="Genomic_DNA"/>
</dbReference>
<dbReference type="PANTHER" id="PTHR43791:SF49">
    <property type="entry name" value="TRANSPORTER, PUTATIVE (AFU_ORTHOLOGUE AFUA_4G04250)-RELATED"/>
    <property type="match status" value="1"/>
</dbReference>
<keyword evidence="4 7" id="KW-1133">Transmembrane helix</keyword>
<reference evidence="9" key="1">
    <citation type="submission" date="2021-04" db="EMBL/GenBank/DDBJ databases">
        <title>Draft genome of Fusarium avenaceum strain F156N33, isolated from an atmospheric sample in Virginia.</title>
        <authorList>
            <person name="Yang S."/>
            <person name="Vinatzer B.A."/>
            <person name="Coleman J."/>
        </authorList>
    </citation>
    <scope>NUCLEOTIDE SEQUENCE</scope>
    <source>
        <strain evidence="9">F156N33</strain>
    </source>
</reference>
<dbReference type="Proteomes" id="UP000782241">
    <property type="component" value="Unassembled WGS sequence"/>
</dbReference>
<comment type="subcellular location">
    <subcellularLocation>
        <location evidence="1">Membrane</location>
        <topology evidence="1">Multi-pass membrane protein</topology>
    </subcellularLocation>
</comment>